<accession>A0AA87ZES0</accession>
<dbReference type="EMBL" id="BTGU01000005">
    <property type="protein sequence ID" value="GMN35579.1"/>
    <property type="molecule type" value="Genomic_DNA"/>
</dbReference>
<feature type="region of interest" description="Disordered" evidence="1">
    <location>
        <begin position="25"/>
        <end position="51"/>
    </location>
</feature>
<evidence type="ECO:0000256" key="1">
    <source>
        <dbReference type="SAM" id="MobiDB-lite"/>
    </source>
</evidence>
<evidence type="ECO:0000313" key="3">
    <source>
        <dbReference type="Proteomes" id="UP001187192"/>
    </source>
</evidence>
<protein>
    <submittedName>
        <fullName evidence="2">Uncharacterized protein</fullName>
    </submittedName>
</protein>
<reference evidence="2" key="1">
    <citation type="submission" date="2023-07" db="EMBL/GenBank/DDBJ databases">
        <title>draft genome sequence of fig (Ficus carica).</title>
        <authorList>
            <person name="Takahashi T."/>
            <person name="Nishimura K."/>
        </authorList>
    </citation>
    <scope>NUCLEOTIDE SEQUENCE</scope>
</reference>
<sequence>MAHRIRKGIAVLVCGFKERNVAEQPAAVDGGDTWSPRADEESPPQIWIQLQ</sequence>
<gene>
    <name evidence="2" type="ORF">TIFTF001_005391</name>
</gene>
<dbReference type="AlphaFoldDB" id="A0AA87ZES0"/>
<name>A0AA87ZES0_FICCA</name>
<dbReference type="Gramene" id="FCD_00008937-RA">
    <property type="protein sequence ID" value="FCD_00008937-RA:cds"/>
    <property type="gene ID" value="FCD_00008937"/>
</dbReference>
<dbReference type="Proteomes" id="UP001187192">
    <property type="component" value="Unassembled WGS sequence"/>
</dbReference>
<proteinExistence type="predicted"/>
<comment type="caution">
    <text evidence="2">The sequence shown here is derived from an EMBL/GenBank/DDBJ whole genome shotgun (WGS) entry which is preliminary data.</text>
</comment>
<organism evidence="2 3">
    <name type="scientific">Ficus carica</name>
    <name type="common">Common fig</name>
    <dbReference type="NCBI Taxonomy" id="3494"/>
    <lineage>
        <taxon>Eukaryota</taxon>
        <taxon>Viridiplantae</taxon>
        <taxon>Streptophyta</taxon>
        <taxon>Embryophyta</taxon>
        <taxon>Tracheophyta</taxon>
        <taxon>Spermatophyta</taxon>
        <taxon>Magnoliopsida</taxon>
        <taxon>eudicotyledons</taxon>
        <taxon>Gunneridae</taxon>
        <taxon>Pentapetalae</taxon>
        <taxon>rosids</taxon>
        <taxon>fabids</taxon>
        <taxon>Rosales</taxon>
        <taxon>Moraceae</taxon>
        <taxon>Ficeae</taxon>
        <taxon>Ficus</taxon>
    </lineage>
</organism>
<keyword evidence="3" id="KW-1185">Reference proteome</keyword>
<evidence type="ECO:0000313" key="2">
    <source>
        <dbReference type="EMBL" id="GMN35579.1"/>
    </source>
</evidence>